<dbReference type="Pfam" id="PF13193">
    <property type="entry name" value="AMP-binding_C"/>
    <property type="match status" value="1"/>
</dbReference>
<evidence type="ECO:0000259" key="1">
    <source>
        <dbReference type="Pfam" id="PF00501"/>
    </source>
</evidence>
<sequence length="442" mass="47732">MTDGLDLRDNFLYHVHHRPAAPALVWPGHEISYGELFALAKESDLPSDEPLRIVARKSLETIAQILACVLSGRRFLLSTPALEHDPVKVPPGQAFGRDADVSFMFTTSGSTGQPKIVPLARGAVNRFIAWAGTAFGIGPGQSVLSFAPLNFDLSLLDVWTTLAHGGRVVLVDTEHVVNGHHLLDLLDRYQVDLVQAVPTFFALLLDAASPTTGLDAVKHVITTGDVLPQRTLSALPQLFPKARVHNLYGCTETNDSFIHEVGVTDTAPLPLGTPLPGVRSLIVDDELYVSTPFQASGYLDEARTAERFVDLPQPDGGSVRYFRTGDLVRRDADGRTFLVGRNDFQVKVRGVAVNTATVEQALLGHAEVREAAVVALPDELAGHRLVAMVRRDAGSTLNSLRLREVCARLLPTAAIPAVLGVTDDPLPRTSTGKIDRNAITGR</sequence>
<gene>
    <name evidence="3" type="ORF">ACFPZ3_21915</name>
</gene>
<protein>
    <submittedName>
        <fullName evidence="3">AMP-binding protein</fullName>
    </submittedName>
</protein>
<proteinExistence type="predicted"/>
<dbReference type="Gene3D" id="3.40.50.12780">
    <property type="entry name" value="N-terminal domain of ligase-like"/>
    <property type="match status" value="1"/>
</dbReference>
<accession>A0ABW1CPV7</accession>
<dbReference type="PROSITE" id="PS00455">
    <property type="entry name" value="AMP_BINDING"/>
    <property type="match status" value="1"/>
</dbReference>
<dbReference type="Pfam" id="PF00501">
    <property type="entry name" value="AMP-binding"/>
    <property type="match status" value="1"/>
</dbReference>
<dbReference type="InterPro" id="IPR000873">
    <property type="entry name" value="AMP-dep_synth/lig_dom"/>
</dbReference>
<reference evidence="4" key="1">
    <citation type="journal article" date="2019" name="Int. J. Syst. Evol. Microbiol.">
        <title>The Global Catalogue of Microorganisms (GCM) 10K type strain sequencing project: providing services to taxonomists for standard genome sequencing and annotation.</title>
        <authorList>
            <consortium name="The Broad Institute Genomics Platform"/>
            <consortium name="The Broad Institute Genome Sequencing Center for Infectious Disease"/>
            <person name="Wu L."/>
            <person name="Ma J."/>
        </authorList>
    </citation>
    <scope>NUCLEOTIDE SEQUENCE [LARGE SCALE GENOMIC DNA]</scope>
    <source>
        <strain evidence="4">CCUG 53903</strain>
    </source>
</reference>
<dbReference type="PANTHER" id="PTHR45527">
    <property type="entry name" value="NONRIBOSOMAL PEPTIDE SYNTHETASE"/>
    <property type="match status" value="1"/>
</dbReference>
<name>A0ABW1CPV7_9ACTN</name>
<feature type="domain" description="AMP-dependent synthetase/ligase" evidence="1">
    <location>
        <begin position="95"/>
        <end position="298"/>
    </location>
</feature>
<dbReference type="RefSeq" id="WP_379516044.1">
    <property type="nucleotide sequence ID" value="NZ_JBHSPA010000025.1"/>
</dbReference>
<dbReference type="Gene3D" id="3.30.300.30">
    <property type="match status" value="1"/>
</dbReference>
<comment type="caution">
    <text evidence="3">The sequence shown here is derived from an EMBL/GenBank/DDBJ whole genome shotgun (WGS) entry which is preliminary data.</text>
</comment>
<dbReference type="InterPro" id="IPR025110">
    <property type="entry name" value="AMP-bd_C"/>
</dbReference>
<dbReference type="SUPFAM" id="SSF56801">
    <property type="entry name" value="Acetyl-CoA synthetase-like"/>
    <property type="match status" value="1"/>
</dbReference>
<organism evidence="3 4">
    <name type="scientific">Nonomuraea insulae</name>
    <dbReference type="NCBI Taxonomy" id="1616787"/>
    <lineage>
        <taxon>Bacteria</taxon>
        <taxon>Bacillati</taxon>
        <taxon>Actinomycetota</taxon>
        <taxon>Actinomycetes</taxon>
        <taxon>Streptosporangiales</taxon>
        <taxon>Streptosporangiaceae</taxon>
        <taxon>Nonomuraea</taxon>
    </lineage>
</organism>
<dbReference type="InterPro" id="IPR045851">
    <property type="entry name" value="AMP-bd_C_sf"/>
</dbReference>
<keyword evidence="4" id="KW-1185">Reference proteome</keyword>
<evidence type="ECO:0000259" key="2">
    <source>
        <dbReference type="Pfam" id="PF13193"/>
    </source>
</evidence>
<evidence type="ECO:0000313" key="4">
    <source>
        <dbReference type="Proteomes" id="UP001596058"/>
    </source>
</evidence>
<dbReference type="PANTHER" id="PTHR45527:SF1">
    <property type="entry name" value="FATTY ACID SYNTHASE"/>
    <property type="match status" value="1"/>
</dbReference>
<evidence type="ECO:0000313" key="3">
    <source>
        <dbReference type="EMBL" id="MFC5826533.1"/>
    </source>
</evidence>
<dbReference type="EMBL" id="JBHSPA010000025">
    <property type="protein sequence ID" value="MFC5826533.1"/>
    <property type="molecule type" value="Genomic_DNA"/>
</dbReference>
<feature type="domain" description="AMP-binding enzyme C-terminal" evidence="2">
    <location>
        <begin position="358"/>
        <end position="433"/>
    </location>
</feature>
<dbReference type="InterPro" id="IPR042099">
    <property type="entry name" value="ANL_N_sf"/>
</dbReference>
<dbReference type="InterPro" id="IPR020845">
    <property type="entry name" value="AMP-binding_CS"/>
</dbReference>
<dbReference type="Proteomes" id="UP001596058">
    <property type="component" value="Unassembled WGS sequence"/>
</dbReference>